<dbReference type="InterPro" id="IPR023170">
    <property type="entry name" value="HhH_base_excis_C"/>
</dbReference>
<keyword evidence="16" id="KW-1185">Reference proteome</keyword>
<evidence type="ECO:0000256" key="11">
    <source>
        <dbReference type="ARBA" id="ARBA00023204"/>
    </source>
</evidence>
<evidence type="ECO:0000256" key="10">
    <source>
        <dbReference type="ARBA" id="ARBA00023014"/>
    </source>
</evidence>
<dbReference type="EMBL" id="JARACI010001150">
    <property type="protein sequence ID" value="MDD9207748.1"/>
    <property type="molecule type" value="Genomic_DNA"/>
</dbReference>
<evidence type="ECO:0000256" key="7">
    <source>
        <dbReference type="ARBA" id="ARBA00022763"/>
    </source>
</evidence>
<evidence type="ECO:0000256" key="2">
    <source>
        <dbReference type="ARBA" id="ARBA00001966"/>
    </source>
</evidence>
<dbReference type="SMART" id="SM00478">
    <property type="entry name" value="ENDO3c"/>
    <property type="match status" value="1"/>
</dbReference>
<evidence type="ECO:0000256" key="6">
    <source>
        <dbReference type="ARBA" id="ARBA00022723"/>
    </source>
</evidence>
<comment type="caution">
    <text evidence="15">The sequence shown here is derived from an EMBL/GenBank/DDBJ whole genome shotgun (WGS) entry which is preliminary data.</text>
</comment>
<name>A0ABT5U1F8_9MICO</name>
<dbReference type="Gene3D" id="1.10.1670.10">
    <property type="entry name" value="Helix-hairpin-Helix base-excision DNA repair enzymes (C-terminal)"/>
    <property type="match status" value="1"/>
</dbReference>
<keyword evidence="10" id="KW-0411">Iron-sulfur</keyword>
<evidence type="ECO:0000256" key="1">
    <source>
        <dbReference type="ARBA" id="ARBA00000843"/>
    </source>
</evidence>
<dbReference type="InterPro" id="IPR004036">
    <property type="entry name" value="Endonuclease-III-like_CS2"/>
</dbReference>
<evidence type="ECO:0000313" key="16">
    <source>
        <dbReference type="Proteomes" id="UP001165561"/>
    </source>
</evidence>
<dbReference type="Gene3D" id="1.10.340.30">
    <property type="entry name" value="Hypothetical protein, domain 2"/>
    <property type="match status" value="1"/>
</dbReference>
<evidence type="ECO:0000256" key="4">
    <source>
        <dbReference type="ARBA" id="ARBA00012045"/>
    </source>
</evidence>
<keyword evidence="6" id="KW-0479">Metal-binding</keyword>
<comment type="cofactor">
    <cofactor evidence="2">
        <name>[4Fe-4S] cluster</name>
        <dbReference type="ChEBI" id="CHEBI:49883"/>
    </cofactor>
</comment>
<keyword evidence="11" id="KW-0234">DNA repair</keyword>
<dbReference type="Proteomes" id="UP001165561">
    <property type="component" value="Unassembled WGS sequence"/>
</dbReference>
<keyword evidence="12" id="KW-0326">Glycosidase</keyword>
<dbReference type="Pfam" id="PF00730">
    <property type="entry name" value="HhH-GPD"/>
    <property type="match status" value="1"/>
</dbReference>
<organism evidence="15 16">
    <name type="scientific">Georgenia halotolerans</name>
    <dbReference type="NCBI Taxonomy" id="3028317"/>
    <lineage>
        <taxon>Bacteria</taxon>
        <taxon>Bacillati</taxon>
        <taxon>Actinomycetota</taxon>
        <taxon>Actinomycetes</taxon>
        <taxon>Micrococcales</taxon>
        <taxon>Bogoriellaceae</taxon>
        <taxon>Georgenia</taxon>
    </lineage>
</organism>
<dbReference type="CDD" id="cd00056">
    <property type="entry name" value="ENDO3c"/>
    <property type="match status" value="1"/>
</dbReference>
<dbReference type="PANTHER" id="PTHR42944">
    <property type="entry name" value="ADENINE DNA GLYCOSYLASE"/>
    <property type="match status" value="1"/>
</dbReference>
<evidence type="ECO:0000259" key="14">
    <source>
        <dbReference type="SMART" id="SM00478"/>
    </source>
</evidence>
<comment type="similarity">
    <text evidence="3">Belongs to the Nth/MutY family.</text>
</comment>
<feature type="domain" description="HhH-GPD" evidence="14">
    <location>
        <begin position="51"/>
        <end position="203"/>
    </location>
</feature>
<dbReference type="PROSITE" id="PS01155">
    <property type="entry name" value="ENDONUCLEASE_III_2"/>
    <property type="match status" value="1"/>
</dbReference>
<proteinExistence type="inferred from homology"/>
<dbReference type="Pfam" id="PF00633">
    <property type="entry name" value="HHH"/>
    <property type="match status" value="1"/>
</dbReference>
<gene>
    <name evidence="15" type="ORF">PU560_14930</name>
</gene>
<accession>A0ABT5U1F8</accession>
<dbReference type="PANTHER" id="PTHR42944:SF1">
    <property type="entry name" value="ADENINE DNA GLYCOSYLASE"/>
    <property type="match status" value="1"/>
</dbReference>
<keyword evidence="9" id="KW-0408">Iron</keyword>
<evidence type="ECO:0000256" key="8">
    <source>
        <dbReference type="ARBA" id="ARBA00022801"/>
    </source>
</evidence>
<dbReference type="InterPro" id="IPR003265">
    <property type="entry name" value="HhH-GPD_domain"/>
</dbReference>
<evidence type="ECO:0000313" key="15">
    <source>
        <dbReference type="EMBL" id="MDD9207748.1"/>
    </source>
</evidence>
<evidence type="ECO:0000256" key="12">
    <source>
        <dbReference type="ARBA" id="ARBA00023295"/>
    </source>
</evidence>
<keyword evidence="7" id="KW-0227">DNA damage</keyword>
<sequence>MPRLPAPPGHVPADVPGLHAAVLSWYAEHARDLPWRRPGTDAWGVLVSEVMLQQTPVVRVEPAWRAWTARWPRPADLADADPAEVLRAWDRLGYPRRALRLQACARELVARHAGEVPQTTEELLALPGVGPYTAAAVIAFAHRGRAVVLDTNVRRVLGRVVQGVALPAPSLTRAEHTLAAELLPADPERSVRWNVGVMELGALVCRARAPRCPSCPVLDRCAWTLAGRPPDEHAGRRRTQPWHGTDRQARGRVLAELRATEGTVDGARLRRAATLSASGDPHQPARALASLLSDGLVEEHAPDRFRLPRSGEGYCPA</sequence>
<evidence type="ECO:0000256" key="9">
    <source>
        <dbReference type="ARBA" id="ARBA00023004"/>
    </source>
</evidence>
<evidence type="ECO:0000256" key="13">
    <source>
        <dbReference type="SAM" id="MobiDB-lite"/>
    </source>
</evidence>
<evidence type="ECO:0000256" key="5">
    <source>
        <dbReference type="ARBA" id="ARBA00022023"/>
    </source>
</evidence>
<dbReference type="InterPro" id="IPR011257">
    <property type="entry name" value="DNA_glycosylase"/>
</dbReference>
<evidence type="ECO:0000256" key="3">
    <source>
        <dbReference type="ARBA" id="ARBA00008343"/>
    </source>
</evidence>
<dbReference type="SUPFAM" id="SSF48150">
    <property type="entry name" value="DNA-glycosylase"/>
    <property type="match status" value="1"/>
</dbReference>
<dbReference type="InterPro" id="IPR000445">
    <property type="entry name" value="HhH_motif"/>
</dbReference>
<keyword evidence="8" id="KW-0378">Hydrolase</keyword>
<dbReference type="InterPro" id="IPR044298">
    <property type="entry name" value="MIG/MutY"/>
</dbReference>
<dbReference type="EC" id="3.2.2.31" evidence="4"/>
<feature type="region of interest" description="Disordered" evidence="13">
    <location>
        <begin position="228"/>
        <end position="249"/>
    </location>
</feature>
<protein>
    <recommendedName>
        <fullName evidence="5">Adenine DNA glycosylase</fullName>
        <ecNumber evidence="4">3.2.2.31</ecNumber>
    </recommendedName>
</protein>
<reference evidence="15" key="1">
    <citation type="submission" date="2023-02" db="EMBL/GenBank/DDBJ databases">
        <title>Georgenia sp.10Sc9-8, isolated from a soil sample collected from the Taklamakan desert.</title>
        <authorList>
            <person name="Liu S."/>
        </authorList>
    </citation>
    <scope>NUCLEOTIDE SEQUENCE</scope>
    <source>
        <strain evidence="15">10Sc9-8</strain>
    </source>
</reference>
<comment type="catalytic activity">
    <reaction evidence="1">
        <text>Hydrolyzes free adenine bases from 7,8-dihydro-8-oxoguanine:adenine mismatched double-stranded DNA, leaving an apurinic site.</text>
        <dbReference type="EC" id="3.2.2.31"/>
    </reaction>
</comment>